<sequence length="259" mass="28887">MKKIIVLLLSITWFNVYAQTTDTAKIDSANILALPDTVRHLESKAASYIAPAVFITYGVLSLHVKPIRDVDISVYNDLIEDHPNFHYHIENYFQYAPAVLVYGLNLAGVQGKNTFIDRTILYGMSEGIMALTTFTLKNVTHRMRPNGSNNFSFPSGHTGNAFAAAEFMAQEYGEKSPWYGIVGYSFATATAILRVYNRDHWFSDIVAGAGFGILSTKAAYLIYPLFRNKLFYDKKSAKSSLIMPTYSNGVAGFAFVKQL</sequence>
<dbReference type="RefSeq" id="WP_129874874.1">
    <property type="nucleotide sequence ID" value="NZ_SEWG01000001.1"/>
</dbReference>
<reference evidence="4 5" key="1">
    <citation type="submission" date="2019-02" db="EMBL/GenBank/DDBJ databases">
        <title>Bacterial novel species Mucilaginibacter sp. 17JY9-4 isolated from soil.</title>
        <authorList>
            <person name="Jung H.-Y."/>
        </authorList>
    </citation>
    <scope>NUCLEOTIDE SEQUENCE [LARGE SCALE GENOMIC DNA]</scope>
    <source>
        <strain evidence="4 5">17JY9-4</strain>
    </source>
</reference>
<evidence type="ECO:0000259" key="3">
    <source>
        <dbReference type="SMART" id="SM00014"/>
    </source>
</evidence>
<evidence type="ECO:0000313" key="5">
    <source>
        <dbReference type="Proteomes" id="UP000293331"/>
    </source>
</evidence>
<comment type="caution">
    <text evidence="4">The sequence shown here is derived from an EMBL/GenBank/DDBJ whole genome shotgun (WGS) entry which is preliminary data.</text>
</comment>
<protein>
    <submittedName>
        <fullName evidence="4">Phosphatase PAP2 family protein</fullName>
    </submittedName>
</protein>
<dbReference type="CDD" id="cd03394">
    <property type="entry name" value="PAP2_like_5"/>
    <property type="match status" value="1"/>
</dbReference>
<feature type="transmembrane region" description="Helical" evidence="1">
    <location>
        <begin position="178"/>
        <end position="196"/>
    </location>
</feature>
<feature type="transmembrane region" description="Helical" evidence="1">
    <location>
        <begin position="202"/>
        <end position="226"/>
    </location>
</feature>
<feature type="domain" description="Phosphatidic acid phosphatase type 2/haloperoxidase" evidence="3">
    <location>
        <begin position="119"/>
        <end position="220"/>
    </location>
</feature>
<dbReference type="EMBL" id="SEWG01000001">
    <property type="protein sequence ID" value="RYU92144.1"/>
    <property type="molecule type" value="Genomic_DNA"/>
</dbReference>
<dbReference type="SMART" id="SM00014">
    <property type="entry name" value="acidPPc"/>
    <property type="match status" value="1"/>
</dbReference>
<gene>
    <name evidence="4" type="ORF">EWM62_01500</name>
</gene>
<keyword evidence="1" id="KW-0812">Transmembrane</keyword>
<feature type="chain" id="PRO_5020716598" evidence="2">
    <location>
        <begin position="19"/>
        <end position="259"/>
    </location>
</feature>
<keyword evidence="2" id="KW-0732">Signal</keyword>
<name>A0A4Q5LRR3_9SPHI</name>
<accession>A0A4Q5LRR3</accession>
<keyword evidence="1" id="KW-1133">Transmembrane helix</keyword>
<keyword evidence="1" id="KW-0472">Membrane</keyword>
<dbReference type="Pfam" id="PF01569">
    <property type="entry name" value="PAP2"/>
    <property type="match status" value="1"/>
</dbReference>
<organism evidence="4 5">
    <name type="scientific">Mucilaginibacter terrigena</name>
    <dbReference type="NCBI Taxonomy" id="2492395"/>
    <lineage>
        <taxon>Bacteria</taxon>
        <taxon>Pseudomonadati</taxon>
        <taxon>Bacteroidota</taxon>
        <taxon>Sphingobacteriia</taxon>
        <taxon>Sphingobacteriales</taxon>
        <taxon>Sphingobacteriaceae</taxon>
        <taxon>Mucilaginibacter</taxon>
    </lineage>
</organism>
<feature type="signal peptide" evidence="2">
    <location>
        <begin position="1"/>
        <end position="18"/>
    </location>
</feature>
<evidence type="ECO:0000313" key="4">
    <source>
        <dbReference type="EMBL" id="RYU92144.1"/>
    </source>
</evidence>
<evidence type="ECO:0000256" key="1">
    <source>
        <dbReference type="SAM" id="Phobius"/>
    </source>
</evidence>
<dbReference type="Gene3D" id="1.20.144.10">
    <property type="entry name" value="Phosphatidic acid phosphatase type 2/haloperoxidase"/>
    <property type="match status" value="1"/>
</dbReference>
<dbReference type="OrthoDB" id="9773582at2"/>
<proteinExistence type="predicted"/>
<evidence type="ECO:0000256" key="2">
    <source>
        <dbReference type="SAM" id="SignalP"/>
    </source>
</evidence>
<dbReference type="SUPFAM" id="SSF48317">
    <property type="entry name" value="Acid phosphatase/Vanadium-dependent haloperoxidase"/>
    <property type="match status" value="1"/>
</dbReference>
<keyword evidence="5" id="KW-1185">Reference proteome</keyword>
<dbReference type="Proteomes" id="UP000293331">
    <property type="component" value="Unassembled WGS sequence"/>
</dbReference>
<dbReference type="InterPro" id="IPR000326">
    <property type="entry name" value="PAP2/HPO"/>
</dbReference>
<dbReference type="InterPro" id="IPR036938">
    <property type="entry name" value="PAP2/HPO_sf"/>
</dbReference>
<dbReference type="PANTHER" id="PTHR14969">
    <property type="entry name" value="SPHINGOSINE-1-PHOSPHATE PHOSPHOHYDROLASE"/>
    <property type="match status" value="1"/>
</dbReference>
<dbReference type="AlphaFoldDB" id="A0A4Q5LRR3"/>
<dbReference type="PANTHER" id="PTHR14969:SF13">
    <property type="entry name" value="AT30094P"/>
    <property type="match status" value="1"/>
</dbReference>